<dbReference type="GO" id="GO:0005886">
    <property type="term" value="C:plasma membrane"/>
    <property type="evidence" value="ECO:0007669"/>
    <property type="project" value="UniProtKB-SubCell"/>
</dbReference>
<keyword evidence="2 3" id="KW-0472">Membrane</keyword>
<proteinExistence type="inferred from homology"/>
<protein>
    <recommendedName>
        <fullName evidence="2">Biotin transporter</fullName>
    </recommendedName>
</protein>
<reference evidence="4" key="1">
    <citation type="submission" date="2021-01" db="EMBL/GenBank/DDBJ databases">
        <title>Rhizobium sp. strain KVB221 16S ribosomal RNA gene Genome sequencing and assembly.</title>
        <authorList>
            <person name="Kang M."/>
        </authorList>
    </citation>
    <scope>NUCLEOTIDE SEQUENCE</scope>
    <source>
        <strain evidence="4">KVB221</strain>
    </source>
</reference>
<gene>
    <name evidence="4" type="ORF">JJB09_02070</name>
</gene>
<dbReference type="AlphaFoldDB" id="A0A936YMD9"/>
<comment type="similarity">
    <text evidence="1 2">Belongs to the BioY family.</text>
</comment>
<keyword evidence="5" id="KW-1185">Reference proteome</keyword>
<evidence type="ECO:0000313" key="5">
    <source>
        <dbReference type="Proteomes" id="UP000633219"/>
    </source>
</evidence>
<dbReference type="EMBL" id="JAEQNC010000001">
    <property type="protein sequence ID" value="MBL0370804.1"/>
    <property type="molecule type" value="Genomic_DNA"/>
</dbReference>
<dbReference type="PANTHER" id="PTHR34295">
    <property type="entry name" value="BIOTIN TRANSPORTER BIOY"/>
    <property type="match status" value="1"/>
</dbReference>
<evidence type="ECO:0000256" key="1">
    <source>
        <dbReference type="ARBA" id="ARBA00010692"/>
    </source>
</evidence>
<sequence>MIDITIKSGAQTLESMLGGSLARKATITVLGSLFLAALSQIEVPFFPVPMTLQTLGVMLIGLTFGFRLATATVALYLVEGFIGLPVFAGFAFGPAVFVGGTAGYLFGFLGAAALMGFAADRGMTKSWLGAALTLLAGEVVIFGLGIAYLAYLYGFENALAYGLYPFVLADLVKMALAVLIGKGVIKGASRFAKL</sequence>
<dbReference type="Gene3D" id="1.10.1760.20">
    <property type="match status" value="1"/>
</dbReference>
<dbReference type="GO" id="GO:0015225">
    <property type="term" value="F:biotin transmembrane transporter activity"/>
    <property type="evidence" value="ECO:0007669"/>
    <property type="project" value="UniProtKB-UniRule"/>
</dbReference>
<dbReference type="PIRSF" id="PIRSF016661">
    <property type="entry name" value="BioY"/>
    <property type="match status" value="1"/>
</dbReference>
<feature type="transmembrane region" description="Helical" evidence="3">
    <location>
        <begin position="21"/>
        <end position="39"/>
    </location>
</feature>
<evidence type="ECO:0000256" key="2">
    <source>
        <dbReference type="PIRNR" id="PIRNR016661"/>
    </source>
</evidence>
<evidence type="ECO:0000313" key="4">
    <source>
        <dbReference type="EMBL" id="MBL0370804.1"/>
    </source>
</evidence>
<feature type="transmembrane region" description="Helical" evidence="3">
    <location>
        <begin position="102"/>
        <end position="119"/>
    </location>
</feature>
<keyword evidence="3" id="KW-1133">Transmembrane helix</keyword>
<keyword evidence="3" id="KW-0812">Transmembrane</keyword>
<keyword evidence="2" id="KW-1003">Cell membrane</keyword>
<feature type="transmembrane region" description="Helical" evidence="3">
    <location>
        <begin position="131"/>
        <end position="151"/>
    </location>
</feature>
<comment type="subcellular location">
    <subcellularLocation>
        <location evidence="2">Cell membrane</location>
        <topology evidence="2">Multi-pass membrane protein</topology>
    </subcellularLocation>
</comment>
<dbReference type="RefSeq" id="WP_201652299.1">
    <property type="nucleotide sequence ID" value="NZ_JAEQNC010000001.1"/>
</dbReference>
<feature type="transmembrane region" description="Helical" evidence="3">
    <location>
        <begin position="45"/>
        <end position="66"/>
    </location>
</feature>
<name>A0A936YMD9_9HYPH</name>
<feature type="transmembrane region" description="Helical" evidence="3">
    <location>
        <begin position="163"/>
        <end position="185"/>
    </location>
</feature>
<dbReference type="PANTHER" id="PTHR34295:SF1">
    <property type="entry name" value="BIOTIN TRANSPORTER BIOY"/>
    <property type="match status" value="1"/>
</dbReference>
<evidence type="ECO:0000256" key="3">
    <source>
        <dbReference type="SAM" id="Phobius"/>
    </source>
</evidence>
<organism evidence="4 5">
    <name type="scientific">Rhizobium setariae</name>
    <dbReference type="NCBI Taxonomy" id="2801340"/>
    <lineage>
        <taxon>Bacteria</taxon>
        <taxon>Pseudomonadati</taxon>
        <taxon>Pseudomonadota</taxon>
        <taxon>Alphaproteobacteria</taxon>
        <taxon>Hyphomicrobiales</taxon>
        <taxon>Rhizobiaceae</taxon>
        <taxon>Rhizobium/Agrobacterium group</taxon>
        <taxon>Rhizobium</taxon>
    </lineage>
</organism>
<accession>A0A936YMD9</accession>
<dbReference type="InterPro" id="IPR003784">
    <property type="entry name" value="BioY"/>
</dbReference>
<comment type="caution">
    <text evidence="4">The sequence shown here is derived from an EMBL/GenBank/DDBJ whole genome shotgun (WGS) entry which is preliminary data.</text>
</comment>
<dbReference type="Proteomes" id="UP000633219">
    <property type="component" value="Unassembled WGS sequence"/>
</dbReference>
<keyword evidence="2" id="KW-0813">Transport</keyword>
<dbReference type="Pfam" id="PF02632">
    <property type="entry name" value="BioY"/>
    <property type="match status" value="1"/>
</dbReference>